<accession>A0A5N0E1S3</accession>
<dbReference type="InterPro" id="IPR032687">
    <property type="entry name" value="AraC-type_N"/>
</dbReference>
<comment type="caution">
    <text evidence="6">The sequence shown here is derived from an EMBL/GenBank/DDBJ whole genome shotgun (WGS) entry which is preliminary data.</text>
</comment>
<dbReference type="PROSITE" id="PS01124">
    <property type="entry name" value="HTH_ARAC_FAMILY_2"/>
    <property type="match status" value="1"/>
</dbReference>
<gene>
    <name evidence="6" type="ORF">F3087_39145</name>
</gene>
<evidence type="ECO:0000256" key="4">
    <source>
        <dbReference type="SAM" id="MobiDB-lite"/>
    </source>
</evidence>
<dbReference type="PANTHER" id="PTHR47894:SF4">
    <property type="entry name" value="HTH-TYPE TRANSCRIPTIONAL REGULATOR GADX"/>
    <property type="match status" value="1"/>
</dbReference>
<dbReference type="Proteomes" id="UP000323876">
    <property type="component" value="Unassembled WGS sequence"/>
</dbReference>
<evidence type="ECO:0000256" key="1">
    <source>
        <dbReference type="ARBA" id="ARBA00023015"/>
    </source>
</evidence>
<evidence type="ECO:0000256" key="3">
    <source>
        <dbReference type="ARBA" id="ARBA00023163"/>
    </source>
</evidence>
<feature type="region of interest" description="Disordered" evidence="4">
    <location>
        <begin position="330"/>
        <end position="352"/>
    </location>
</feature>
<dbReference type="SMART" id="SM00342">
    <property type="entry name" value="HTH_ARAC"/>
    <property type="match status" value="1"/>
</dbReference>
<dbReference type="InterPro" id="IPR018060">
    <property type="entry name" value="HTH_AraC"/>
</dbReference>
<dbReference type="PANTHER" id="PTHR47894">
    <property type="entry name" value="HTH-TYPE TRANSCRIPTIONAL REGULATOR GADX"/>
    <property type="match status" value="1"/>
</dbReference>
<dbReference type="GO" id="GO:0005829">
    <property type="term" value="C:cytosol"/>
    <property type="evidence" value="ECO:0007669"/>
    <property type="project" value="TreeGrafter"/>
</dbReference>
<evidence type="ECO:0000313" key="7">
    <source>
        <dbReference type="Proteomes" id="UP000323876"/>
    </source>
</evidence>
<dbReference type="Pfam" id="PF12625">
    <property type="entry name" value="Arabinose_bd"/>
    <property type="match status" value="1"/>
</dbReference>
<evidence type="ECO:0000313" key="6">
    <source>
        <dbReference type="EMBL" id="KAA8882074.1"/>
    </source>
</evidence>
<keyword evidence="1" id="KW-0805">Transcription regulation</keyword>
<keyword evidence="3" id="KW-0804">Transcription</keyword>
<dbReference type="RefSeq" id="WP_150407215.1">
    <property type="nucleotide sequence ID" value="NZ_VXLC01000029.1"/>
</dbReference>
<dbReference type="GO" id="GO:0000976">
    <property type="term" value="F:transcription cis-regulatory region binding"/>
    <property type="evidence" value="ECO:0007669"/>
    <property type="project" value="TreeGrafter"/>
</dbReference>
<reference evidence="6 7" key="1">
    <citation type="submission" date="2019-09" db="EMBL/GenBank/DDBJ databases">
        <authorList>
            <person name="Wang X."/>
        </authorList>
    </citation>
    <scope>NUCLEOTIDE SEQUENCE [LARGE SCALE GENOMIC DNA]</scope>
    <source>
        <strain evidence="6 7">CICC 11023</strain>
    </source>
</reference>
<dbReference type="SUPFAM" id="SSF46689">
    <property type="entry name" value="Homeodomain-like"/>
    <property type="match status" value="1"/>
</dbReference>
<keyword evidence="2" id="KW-0238">DNA-binding</keyword>
<dbReference type="InterPro" id="IPR009057">
    <property type="entry name" value="Homeodomain-like_sf"/>
</dbReference>
<feature type="domain" description="HTH araC/xylS-type" evidence="5">
    <location>
        <begin position="235"/>
        <end position="333"/>
    </location>
</feature>
<proteinExistence type="predicted"/>
<evidence type="ECO:0000259" key="5">
    <source>
        <dbReference type="PROSITE" id="PS01124"/>
    </source>
</evidence>
<dbReference type="Gene3D" id="1.10.10.60">
    <property type="entry name" value="Homeodomain-like"/>
    <property type="match status" value="1"/>
</dbReference>
<dbReference type="Pfam" id="PF12833">
    <property type="entry name" value="HTH_18"/>
    <property type="match status" value="1"/>
</dbReference>
<sequence length="352" mass="38459">MVTTARAASLRGYPALVDELGGDGRALLERFEISPAALDNDDAIVPAEVIGWALEAAATELDCPDFGLRLSSRQKPEVLGALAIVVTNAATAGDALAYASRFLFTHNSGITIRLTGDPENEAGTIALEYRDTADSTGFVQGTDLSAGTIHKCLRTILGDDYGLRSLHLPHKPLAPAARYREYFGAPVVFETGRTAFRIPDDLPDRPITGGSPILRTMSVDYLTRNFSELDWTLSARVRVAILQNITTAKPDIESVARMLSMHERALQRALADEGTTFSELLDGARRDTVHRMLCDTDLPMSRISALVGLREQSALTRLVRRWFGTTPQQIRNSARAQHGPRPGLRIQPITRD</sequence>
<dbReference type="AlphaFoldDB" id="A0A5N0E1S3"/>
<dbReference type="GO" id="GO:0003700">
    <property type="term" value="F:DNA-binding transcription factor activity"/>
    <property type="evidence" value="ECO:0007669"/>
    <property type="project" value="InterPro"/>
</dbReference>
<keyword evidence="7" id="KW-1185">Reference proteome</keyword>
<dbReference type="OrthoDB" id="5241536at2"/>
<name>A0A5N0E1S3_9NOCA</name>
<protein>
    <submittedName>
        <fullName evidence="6">AraC family transcriptional regulator</fullName>
    </submittedName>
</protein>
<evidence type="ECO:0000256" key="2">
    <source>
        <dbReference type="ARBA" id="ARBA00023125"/>
    </source>
</evidence>
<organism evidence="6 7">
    <name type="scientific">Nocardia colli</name>
    <dbReference type="NCBI Taxonomy" id="2545717"/>
    <lineage>
        <taxon>Bacteria</taxon>
        <taxon>Bacillati</taxon>
        <taxon>Actinomycetota</taxon>
        <taxon>Actinomycetes</taxon>
        <taxon>Mycobacteriales</taxon>
        <taxon>Nocardiaceae</taxon>
        <taxon>Nocardia</taxon>
    </lineage>
</organism>
<dbReference type="EMBL" id="VXLC01000029">
    <property type="protein sequence ID" value="KAA8882074.1"/>
    <property type="molecule type" value="Genomic_DNA"/>
</dbReference>